<dbReference type="SMART" id="SM00399">
    <property type="entry name" value="ZnF_C4"/>
    <property type="match status" value="1"/>
</dbReference>
<dbReference type="InterPro" id="IPR013088">
    <property type="entry name" value="Znf_NHR/GATA"/>
</dbReference>
<comment type="subcellular location">
    <subcellularLocation>
        <location evidence="1 11">Nucleus</location>
    </subcellularLocation>
</comment>
<dbReference type="SUPFAM" id="SSF57716">
    <property type="entry name" value="Glucocorticoid receptor-like (DNA-binding domain)"/>
    <property type="match status" value="1"/>
</dbReference>
<keyword evidence="8 11" id="KW-0804">Transcription</keyword>
<feature type="region of interest" description="Disordered" evidence="12">
    <location>
        <begin position="426"/>
        <end position="488"/>
    </location>
</feature>
<dbReference type="EMBL" id="OU015568">
    <property type="protein sequence ID" value="CAG5078108.1"/>
    <property type="molecule type" value="Genomic_DNA"/>
</dbReference>
<dbReference type="CDD" id="cd07167">
    <property type="entry name" value="NR_DBD_Lrh-1_like"/>
    <property type="match status" value="1"/>
</dbReference>
<protein>
    <submittedName>
        <fullName evidence="15">Oidioi.mRNA.OKI2018_I69.PAR.g8902.t1.cds</fullName>
    </submittedName>
</protein>
<sequence>MDLFDGRDYMASNNEDNEIDLETINSEIPPAQFNPQIMPELGDQLSVSENTSIRSNELDSILGTHPTVSEPVSSSFEMITSSAAPIQSEVPKPIPSAMPITRPKKLIYEYEEPCPICGDKITGYHYGILTCESCKGFFKRTVQNKKTYQCVDMGDCVINKIQRKRCPACRYQKCMRMGMKLEAIRADRLRGGRNKFGPLYKHDRALKMQNKTISLQAPSSSLLAATSQNDSPSTSKGIFDEHLSIQGTTENTGFAQPPQSQQGAIQGHPMNHGKASSNPPSVTSESVPRRVTVTECDNCSQTSSSCGKIRRESGPSNSHFNPYRVPPHFSLERDYESHMRQQERALDRLFSERDSRGGPGPRYPYDLPGYPPFPPHPSDSERFSWYSAYADSRYLHGSMHGLRSGLPIPPRSFMRQFEENREFFRHGESPYSRSRDHQYPPQSTSQRSNDHRFPQTPHGSTWPYPPRVGPGASVGNHGHRPSSLEPGESDIFTLSNQELLKKMITHWIPEESLRKDAQHAVKDVDTVDLVNLIVKMVEQILYTMVVWAKESMFFNQIHTEDQMILLRKAWIELMILDHVYRQVWFADSNNLLLVTGRIVPLNELYNALDASGTKICEDLCDISDRFRELQIDRSEVMCLKFLILFSSKEARGNGQFMKKVSERINSCLLEYTQLQYPDSSDRYVQNLMRLPDLRGLANKIENWFVDKLNQGYISQSSLLGEILLTKKNQ</sequence>
<dbReference type="InterPro" id="IPR016355">
    <property type="entry name" value="NR5-like"/>
</dbReference>
<dbReference type="SUPFAM" id="SSF48508">
    <property type="entry name" value="Nuclear receptor ligand-binding domain"/>
    <property type="match status" value="1"/>
</dbReference>
<evidence type="ECO:0000313" key="15">
    <source>
        <dbReference type="EMBL" id="CAG5078108.1"/>
    </source>
</evidence>
<feature type="compositionally biased region" description="Basic and acidic residues" evidence="12">
    <location>
        <begin position="426"/>
        <end position="438"/>
    </location>
</feature>
<evidence type="ECO:0000256" key="2">
    <source>
        <dbReference type="ARBA" id="ARBA00007536"/>
    </source>
</evidence>
<evidence type="ECO:0000256" key="4">
    <source>
        <dbReference type="ARBA" id="ARBA00022771"/>
    </source>
</evidence>
<feature type="domain" description="NR LBD" evidence="14">
    <location>
        <begin position="495"/>
        <end position="726"/>
    </location>
</feature>
<evidence type="ECO:0000256" key="12">
    <source>
        <dbReference type="SAM" id="MobiDB-lite"/>
    </source>
</evidence>
<dbReference type="PANTHER" id="PTHR24086">
    <property type="entry name" value="NUCLEAR RECEPTOR SUBFAMILY 5 GROUP A"/>
    <property type="match status" value="1"/>
</dbReference>
<feature type="compositionally biased region" description="Polar residues" evidence="12">
    <location>
        <begin position="295"/>
        <end position="306"/>
    </location>
</feature>
<feature type="region of interest" description="Disordered" evidence="12">
    <location>
        <begin position="249"/>
        <end position="325"/>
    </location>
</feature>
<evidence type="ECO:0000256" key="1">
    <source>
        <dbReference type="ARBA" id="ARBA00004123"/>
    </source>
</evidence>
<dbReference type="PROSITE" id="PS00031">
    <property type="entry name" value="NUCLEAR_REC_DBD_1"/>
    <property type="match status" value="1"/>
</dbReference>
<dbReference type="PRINTS" id="PR00398">
    <property type="entry name" value="STRDHORMONER"/>
</dbReference>
<keyword evidence="6 11" id="KW-0805">Transcription regulation</keyword>
<comment type="similarity">
    <text evidence="2">Belongs to the nuclear hormone receptor family. NR5 subfamily.</text>
</comment>
<feature type="domain" description="Nuclear receptor" evidence="13">
    <location>
        <begin position="111"/>
        <end position="186"/>
    </location>
</feature>
<feature type="compositionally biased region" description="Polar residues" evidence="12">
    <location>
        <begin position="274"/>
        <end position="286"/>
    </location>
</feature>
<dbReference type="PANTHER" id="PTHR24086:SF15">
    <property type="entry name" value="NUCLEAR HORMONE RECEPTOR FTZ-F1"/>
    <property type="match status" value="1"/>
</dbReference>
<evidence type="ECO:0000256" key="10">
    <source>
        <dbReference type="ARBA" id="ARBA00023242"/>
    </source>
</evidence>
<evidence type="ECO:0000313" key="16">
    <source>
        <dbReference type="Proteomes" id="UP001158576"/>
    </source>
</evidence>
<keyword evidence="3 11" id="KW-0479">Metal-binding</keyword>
<dbReference type="PROSITE" id="PS51843">
    <property type="entry name" value="NR_LBD"/>
    <property type="match status" value="1"/>
</dbReference>
<dbReference type="Gene3D" id="3.30.50.10">
    <property type="entry name" value="Erythroid Transcription Factor GATA-1, subunit A"/>
    <property type="match status" value="1"/>
</dbReference>
<keyword evidence="5 11" id="KW-0862">Zinc</keyword>
<accession>A0ABN7RI24</accession>
<organism evidence="15 16">
    <name type="scientific">Oikopleura dioica</name>
    <name type="common">Tunicate</name>
    <dbReference type="NCBI Taxonomy" id="34765"/>
    <lineage>
        <taxon>Eukaryota</taxon>
        <taxon>Metazoa</taxon>
        <taxon>Chordata</taxon>
        <taxon>Tunicata</taxon>
        <taxon>Appendicularia</taxon>
        <taxon>Copelata</taxon>
        <taxon>Oikopleuridae</taxon>
        <taxon>Oikopleura</taxon>
    </lineage>
</organism>
<dbReference type="Pfam" id="PF00105">
    <property type="entry name" value="zf-C4"/>
    <property type="match status" value="1"/>
</dbReference>
<dbReference type="Gene3D" id="1.10.565.10">
    <property type="entry name" value="Retinoid X Receptor"/>
    <property type="match status" value="1"/>
</dbReference>
<keyword evidence="10 11" id="KW-0539">Nucleus</keyword>
<dbReference type="SMART" id="SM00430">
    <property type="entry name" value="HOLI"/>
    <property type="match status" value="1"/>
</dbReference>
<name>A0ABN7RI24_OIKDI</name>
<keyword evidence="7 11" id="KW-0238">DNA-binding</keyword>
<dbReference type="InterPro" id="IPR001723">
    <property type="entry name" value="Nuclear_hrmn_rcpt"/>
</dbReference>
<keyword evidence="4 11" id="KW-0863">Zinc-finger</keyword>
<proteinExistence type="inferred from homology"/>
<feature type="region of interest" description="Disordered" evidence="12">
    <location>
        <begin position="348"/>
        <end position="369"/>
    </location>
</feature>
<evidence type="ECO:0000256" key="3">
    <source>
        <dbReference type="ARBA" id="ARBA00022723"/>
    </source>
</evidence>
<evidence type="ECO:0000256" key="11">
    <source>
        <dbReference type="RuleBase" id="RU004334"/>
    </source>
</evidence>
<reference evidence="15 16" key="1">
    <citation type="submission" date="2021-04" db="EMBL/GenBank/DDBJ databases">
        <authorList>
            <person name="Bliznina A."/>
        </authorList>
    </citation>
    <scope>NUCLEOTIDE SEQUENCE [LARGE SCALE GENOMIC DNA]</scope>
</reference>
<evidence type="ECO:0000259" key="14">
    <source>
        <dbReference type="PROSITE" id="PS51843"/>
    </source>
</evidence>
<gene>
    <name evidence="15" type="ORF">OKIOD_LOCUS460</name>
</gene>
<keyword evidence="9 11" id="KW-0675">Receptor</keyword>
<dbReference type="Proteomes" id="UP001158576">
    <property type="component" value="Chromosome PAR"/>
</dbReference>
<evidence type="ECO:0000256" key="7">
    <source>
        <dbReference type="ARBA" id="ARBA00023125"/>
    </source>
</evidence>
<keyword evidence="16" id="KW-1185">Reference proteome</keyword>
<evidence type="ECO:0000256" key="8">
    <source>
        <dbReference type="ARBA" id="ARBA00023163"/>
    </source>
</evidence>
<evidence type="ECO:0000256" key="9">
    <source>
        <dbReference type="ARBA" id="ARBA00023170"/>
    </source>
</evidence>
<evidence type="ECO:0000256" key="5">
    <source>
        <dbReference type="ARBA" id="ARBA00022833"/>
    </source>
</evidence>
<dbReference type="InterPro" id="IPR001628">
    <property type="entry name" value="Znf_hrmn_rcpt"/>
</dbReference>
<evidence type="ECO:0000259" key="13">
    <source>
        <dbReference type="PROSITE" id="PS51030"/>
    </source>
</evidence>
<dbReference type="PROSITE" id="PS51030">
    <property type="entry name" value="NUCLEAR_REC_DBD_2"/>
    <property type="match status" value="1"/>
</dbReference>
<dbReference type="Pfam" id="PF00104">
    <property type="entry name" value="Hormone_recep"/>
    <property type="match status" value="1"/>
</dbReference>
<dbReference type="InterPro" id="IPR035500">
    <property type="entry name" value="NHR-like_dom_sf"/>
</dbReference>
<dbReference type="PRINTS" id="PR00047">
    <property type="entry name" value="STROIDFINGER"/>
</dbReference>
<dbReference type="InterPro" id="IPR000536">
    <property type="entry name" value="Nucl_hrmn_rcpt_lig-bd"/>
</dbReference>
<evidence type="ECO:0000256" key="6">
    <source>
        <dbReference type="ARBA" id="ARBA00023015"/>
    </source>
</evidence>
<feature type="compositionally biased region" description="Polar residues" evidence="12">
    <location>
        <begin position="249"/>
        <end position="264"/>
    </location>
</feature>